<name>A0AAU8IEJ0_9BACL</name>
<keyword evidence="4" id="KW-0378">Hydrolase</keyword>
<dbReference type="PANTHER" id="PTHR21666">
    <property type="entry name" value="PEPTIDASE-RELATED"/>
    <property type="match status" value="1"/>
</dbReference>
<dbReference type="EMBL" id="CP159510">
    <property type="protein sequence ID" value="XCJ16627.1"/>
    <property type="molecule type" value="Genomic_DNA"/>
</dbReference>
<evidence type="ECO:0000256" key="1">
    <source>
        <dbReference type="SAM" id="MobiDB-lite"/>
    </source>
</evidence>
<sequence>MGAYEAYKKRHMDRKRKRTGLTTSSHQGPKSFEPYERYAAKEMKDRPSGGPNRFLIRCVLAAVLVLAVSWINRQDHERFQRIQSSIETAMSHEFQFAAVADWYQKNLGEPVGFLPDLNKKQQNVEGQVAEPEKKTEYAVPVNGEITGTYNNKTKGVTVSTTSHSEVSAVQDGLVVFAGEKKDSGRTVVIQHKDNTESWYGKLDETKVKVYETVKKGQKIGTTSGDKKGNFYFALKKEEKFIDPIQVMSFD</sequence>
<dbReference type="PANTHER" id="PTHR21666:SF274">
    <property type="entry name" value="STAGE IV SPORULATION PROTEIN FA"/>
    <property type="match status" value="1"/>
</dbReference>
<evidence type="ECO:0000313" key="4">
    <source>
        <dbReference type="EMBL" id="XCJ16627.1"/>
    </source>
</evidence>
<dbReference type="InterPro" id="IPR011055">
    <property type="entry name" value="Dup_hybrid_motif"/>
</dbReference>
<evidence type="ECO:0000259" key="3">
    <source>
        <dbReference type="Pfam" id="PF01551"/>
    </source>
</evidence>
<dbReference type="CDD" id="cd12797">
    <property type="entry name" value="M23_peptidase"/>
    <property type="match status" value="1"/>
</dbReference>
<dbReference type="GO" id="GO:0004222">
    <property type="term" value="F:metalloendopeptidase activity"/>
    <property type="evidence" value="ECO:0007669"/>
    <property type="project" value="TreeGrafter"/>
</dbReference>
<accession>A0AAU8IEJ0</accession>
<gene>
    <name evidence="4" type="ORF">ABNN70_13395</name>
</gene>
<feature type="domain" description="M23ase beta-sheet core" evidence="3">
    <location>
        <begin position="152"/>
        <end position="243"/>
    </location>
</feature>
<dbReference type="EC" id="3.4.-.-" evidence="4"/>
<reference evidence="4" key="1">
    <citation type="submission" date="2024-06" db="EMBL/GenBank/DDBJ databases">
        <authorList>
            <person name="Fan A."/>
            <person name="Zhang F.Y."/>
            <person name="Zhang L."/>
        </authorList>
    </citation>
    <scope>NUCLEOTIDE SEQUENCE</scope>
    <source>
        <strain evidence="4">Y61</strain>
    </source>
</reference>
<keyword evidence="2" id="KW-0812">Transmembrane</keyword>
<feature type="region of interest" description="Disordered" evidence="1">
    <location>
        <begin position="1"/>
        <end position="33"/>
    </location>
</feature>
<dbReference type="InterPro" id="IPR016047">
    <property type="entry name" value="M23ase_b-sheet_dom"/>
</dbReference>
<organism evidence="4">
    <name type="scientific">Sporolactobacillus sp. Y61</name>
    <dbReference type="NCBI Taxonomy" id="3160863"/>
    <lineage>
        <taxon>Bacteria</taxon>
        <taxon>Bacillati</taxon>
        <taxon>Bacillota</taxon>
        <taxon>Bacilli</taxon>
        <taxon>Bacillales</taxon>
        <taxon>Sporolactobacillaceae</taxon>
        <taxon>Sporolactobacillus</taxon>
    </lineage>
</organism>
<proteinExistence type="predicted"/>
<dbReference type="SUPFAM" id="SSF51261">
    <property type="entry name" value="Duplicated hybrid motif"/>
    <property type="match status" value="1"/>
</dbReference>
<evidence type="ECO:0000256" key="2">
    <source>
        <dbReference type="SAM" id="Phobius"/>
    </source>
</evidence>
<dbReference type="Gene3D" id="2.70.70.10">
    <property type="entry name" value="Glucose Permease (Domain IIA)"/>
    <property type="match status" value="1"/>
</dbReference>
<keyword evidence="2" id="KW-1133">Transmembrane helix</keyword>
<dbReference type="Pfam" id="PF01551">
    <property type="entry name" value="Peptidase_M23"/>
    <property type="match status" value="1"/>
</dbReference>
<dbReference type="RefSeq" id="WP_129928235.1">
    <property type="nucleotide sequence ID" value="NZ_CP159510.1"/>
</dbReference>
<dbReference type="InterPro" id="IPR050570">
    <property type="entry name" value="Cell_wall_metabolism_enzyme"/>
</dbReference>
<feature type="transmembrane region" description="Helical" evidence="2">
    <location>
        <begin position="54"/>
        <end position="71"/>
    </location>
</feature>
<protein>
    <submittedName>
        <fullName evidence="4">M23 family metallopeptidase</fullName>
        <ecNumber evidence="4">3.4.-.-</ecNumber>
    </submittedName>
</protein>
<dbReference type="AlphaFoldDB" id="A0AAU8IEJ0"/>
<feature type="compositionally biased region" description="Basic residues" evidence="1">
    <location>
        <begin position="8"/>
        <end position="19"/>
    </location>
</feature>
<keyword evidence="2" id="KW-0472">Membrane</keyword>